<dbReference type="SUPFAM" id="SSF51735">
    <property type="entry name" value="NAD(P)-binding Rossmann-fold domains"/>
    <property type="match status" value="1"/>
</dbReference>
<dbReference type="UniPathway" id="UPA00124"/>
<dbReference type="EC" id="1.1.1.133" evidence="2"/>
<dbReference type="GO" id="GO:0005829">
    <property type="term" value="C:cytosol"/>
    <property type="evidence" value="ECO:0007669"/>
    <property type="project" value="TreeGrafter"/>
</dbReference>
<dbReference type="Gene3D" id="3.40.50.720">
    <property type="entry name" value="NAD(P)-binding Rossmann-like Domain"/>
    <property type="match status" value="1"/>
</dbReference>
<dbReference type="AlphaFoldDB" id="A0A1N6UIJ3"/>
<sequence length="300" mass="30917">MVRWAVTGAGGMLGTEVVALLRAGGEPVRALDRAALDVTDGDAVTRALAGADVVVSCAAYTAVDAAEADEATAFAVNAVGAQHVARAAARHGARLVHVSTDYVFDGGPAAVGVPYAEDAPLAPRSAYGRTKAAGEWAVRTEHPDALVVRTAWLYGAHGACFPRTIARVARERGALEVVDDQVGQPTWARDLADLVVRLVRSSAPGGVYHGTAQGRASWWDLAREVVAAAGLDPAIVRPVPSAASARPAPRPAWSVLGHEALRRAGVEPVGDWRERWVVAAAGVLAGASSPGAHASSSDSR</sequence>
<dbReference type="Pfam" id="PF04321">
    <property type="entry name" value="RmlD_sub_bind"/>
    <property type="match status" value="1"/>
</dbReference>
<dbReference type="EMBL" id="FTMI01000006">
    <property type="protein sequence ID" value="SIQ65281.1"/>
    <property type="molecule type" value="Genomic_DNA"/>
</dbReference>
<dbReference type="NCBIfam" id="TIGR01214">
    <property type="entry name" value="rmlD"/>
    <property type="match status" value="1"/>
</dbReference>
<protein>
    <recommendedName>
        <fullName evidence="2">dTDP-4-dehydrorhamnose reductase</fullName>
        <ecNumber evidence="2">1.1.1.133</ecNumber>
    </recommendedName>
</protein>
<dbReference type="CDD" id="cd05254">
    <property type="entry name" value="dTDP_HR_like_SDR_e"/>
    <property type="match status" value="1"/>
</dbReference>
<dbReference type="PANTHER" id="PTHR10491:SF4">
    <property type="entry name" value="METHIONINE ADENOSYLTRANSFERASE 2 SUBUNIT BETA"/>
    <property type="match status" value="1"/>
</dbReference>
<proteinExistence type="inferred from homology"/>
<comment type="function">
    <text evidence="2">Catalyzes the reduction of dTDP-6-deoxy-L-lyxo-4-hexulose to yield dTDP-L-rhamnose.</text>
</comment>
<keyword evidence="5" id="KW-1185">Reference proteome</keyword>
<evidence type="ECO:0000313" key="5">
    <source>
        <dbReference type="Proteomes" id="UP000186235"/>
    </source>
</evidence>
<evidence type="ECO:0000256" key="1">
    <source>
        <dbReference type="ARBA" id="ARBA00010944"/>
    </source>
</evidence>
<evidence type="ECO:0000259" key="3">
    <source>
        <dbReference type="Pfam" id="PF04321"/>
    </source>
</evidence>
<name>A0A1N6UIJ3_9MICO</name>
<dbReference type="Proteomes" id="UP000186235">
    <property type="component" value="Unassembled WGS sequence"/>
</dbReference>
<comment type="similarity">
    <text evidence="1 2">Belongs to the dTDP-4-dehydrorhamnose reductase family.</text>
</comment>
<dbReference type="GO" id="GO:0019305">
    <property type="term" value="P:dTDP-rhamnose biosynthetic process"/>
    <property type="evidence" value="ECO:0007669"/>
    <property type="project" value="UniProtKB-UniPathway"/>
</dbReference>
<gene>
    <name evidence="4" type="ORF">SAMN05518682_3182</name>
</gene>
<accession>A0A1N6UIJ3</accession>
<keyword evidence="2" id="KW-0560">Oxidoreductase</keyword>
<evidence type="ECO:0000256" key="2">
    <source>
        <dbReference type="RuleBase" id="RU364082"/>
    </source>
</evidence>
<comment type="pathway">
    <text evidence="2">Carbohydrate biosynthesis; dTDP-L-rhamnose biosynthesis.</text>
</comment>
<dbReference type="InterPro" id="IPR029903">
    <property type="entry name" value="RmlD-like-bd"/>
</dbReference>
<feature type="domain" description="RmlD-like substrate binding" evidence="3">
    <location>
        <begin position="6"/>
        <end position="275"/>
    </location>
</feature>
<organism evidence="4 5">
    <name type="scientific">Cellulosimicrobium aquatile</name>
    <dbReference type="NCBI Taxonomy" id="1612203"/>
    <lineage>
        <taxon>Bacteria</taxon>
        <taxon>Bacillati</taxon>
        <taxon>Actinomycetota</taxon>
        <taxon>Actinomycetes</taxon>
        <taxon>Micrococcales</taxon>
        <taxon>Promicromonosporaceae</taxon>
        <taxon>Cellulosimicrobium</taxon>
    </lineage>
</organism>
<dbReference type="InterPro" id="IPR036291">
    <property type="entry name" value="NAD(P)-bd_dom_sf"/>
</dbReference>
<dbReference type="PANTHER" id="PTHR10491">
    <property type="entry name" value="DTDP-4-DEHYDRORHAMNOSE REDUCTASE"/>
    <property type="match status" value="1"/>
</dbReference>
<dbReference type="Gene3D" id="3.90.25.10">
    <property type="entry name" value="UDP-galactose 4-epimerase, domain 1"/>
    <property type="match status" value="1"/>
</dbReference>
<reference evidence="5" key="1">
    <citation type="submission" date="2017-01" db="EMBL/GenBank/DDBJ databases">
        <authorList>
            <person name="Varghese N."/>
            <person name="Submissions S."/>
        </authorList>
    </citation>
    <scope>NUCLEOTIDE SEQUENCE [LARGE SCALE GENOMIC DNA]</scope>
    <source>
        <strain evidence="5">3bp</strain>
    </source>
</reference>
<keyword evidence="2" id="KW-0521">NADP</keyword>
<dbReference type="GO" id="GO:0008831">
    <property type="term" value="F:dTDP-4-dehydrorhamnose reductase activity"/>
    <property type="evidence" value="ECO:0007669"/>
    <property type="project" value="UniProtKB-EC"/>
</dbReference>
<evidence type="ECO:0000313" key="4">
    <source>
        <dbReference type="EMBL" id="SIQ65281.1"/>
    </source>
</evidence>
<dbReference type="InterPro" id="IPR005913">
    <property type="entry name" value="dTDP_dehydrorham_reduct"/>
</dbReference>